<evidence type="ECO:0000256" key="6">
    <source>
        <dbReference type="ARBA" id="ARBA00023015"/>
    </source>
</evidence>
<feature type="compositionally biased region" description="Pro residues" evidence="11">
    <location>
        <begin position="779"/>
        <end position="790"/>
    </location>
</feature>
<feature type="domain" description="C2H2-type" evidence="12">
    <location>
        <begin position="262"/>
        <end position="289"/>
    </location>
</feature>
<feature type="region of interest" description="Disordered" evidence="11">
    <location>
        <begin position="424"/>
        <end position="541"/>
    </location>
</feature>
<feature type="region of interest" description="Disordered" evidence="11">
    <location>
        <begin position="98"/>
        <end position="144"/>
    </location>
</feature>
<dbReference type="InterPro" id="IPR050331">
    <property type="entry name" value="Zinc_finger"/>
</dbReference>
<feature type="compositionally biased region" description="Pro residues" evidence="11">
    <location>
        <begin position="498"/>
        <end position="517"/>
    </location>
</feature>
<organism evidence="13 14">
    <name type="scientific">Cloeon dipterum</name>
    <dbReference type="NCBI Taxonomy" id="197152"/>
    <lineage>
        <taxon>Eukaryota</taxon>
        <taxon>Metazoa</taxon>
        <taxon>Ecdysozoa</taxon>
        <taxon>Arthropoda</taxon>
        <taxon>Hexapoda</taxon>
        <taxon>Insecta</taxon>
        <taxon>Pterygota</taxon>
        <taxon>Palaeoptera</taxon>
        <taxon>Ephemeroptera</taxon>
        <taxon>Pisciforma</taxon>
        <taxon>Baetidae</taxon>
        <taxon>Cloeon</taxon>
    </lineage>
</organism>
<dbReference type="InterPro" id="IPR036236">
    <property type="entry name" value="Znf_C2H2_sf"/>
</dbReference>
<feature type="compositionally biased region" description="Acidic residues" evidence="11">
    <location>
        <begin position="131"/>
        <end position="144"/>
    </location>
</feature>
<dbReference type="PANTHER" id="PTHR16515">
    <property type="entry name" value="PR DOMAIN ZINC FINGER PROTEIN"/>
    <property type="match status" value="1"/>
</dbReference>
<dbReference type="FunFam" id="3.30.160.60:FF:001912">
    <property type="entry name" value="Hamlet, isoform B"/>
    <property type="match status" value="1"/>
</dbReference>
<keyword evidence="8" id="KW-0804">Transcription</keyword>
<dbReference type="Gene3D" id="3.30.160.60">
    <property type="entry name" value="Classic Zinc Finger"/>
    <property type="match status" value="7"/>
</dbReference>
<dbReference type="FunFam" id="3.30.160.60:FF:000929">
    <property type="entry name" value="Uncharacterized protein, isoform B"/>
    <property type="match status" value="1"/>
</dbReference>
<keyword evidence="7" id="KW-0238">DNA-binding</keyword>
<feature type="domain" description="C2H2-type" evidence="12">
    <location>
        <begin position="645"/>
        <end position="673"/>
    </location>
</feature>
<keyword evidence="9" id="KW-0539">Nucleus</keyword>
<accession>A0A8S1DLV4</accession>
<dbReference type="FunFam" id="3.30.160.60:FF:000159">
    <property type="entry name" value="Mds1 and evi1 complex locus protein"/>
    <property type="match status" value="1"/>
</dbReference>
<dbReference type="GO" id="GO:0005634">
    <property type="term" value="C:nucleus"/>
    <property type="evidence" value="ECO:0007669"/>
    <property type="project" value="UniProtKB-SubCell"/>
</dbReference>
<dbReference type="FunFam" id="3.30.160.60:FF:000150">
    <property type="entry name" value="Mds1 and evi1 complex locus protein"/>
    <property type="match status" value="1"/>
</dbReference>
<evidence type="ECO:0000256" key="1">
    <source>
        <dbReference type="ARBA" id="ARBA00004123"/>
    </source>
</evidence>
<dbReference type="PROSITE" id="PS00028">
    <property type="entry name" value="ZINC_FINGER_C2H2_1"/>
    <property type="match status" value="8"/>
</dbReference>
<evidence type="ECO:0000256" key="4">
    <source>
        <dbReference type="ARBA" id="ARBA00022771"/>
    </source>
</evidence>
<keyword evidence="3" id="KW-0677">Repeat</keyword>
<evidence type="ECO:0000313" key="14">
    <source>
        <dbReference type="Proteomes" id="UP000494165"/>
    </source>
</evidence>
<feature type="domain" description="C2H2-type" evidence="12">
    <location>
        <begin position="177"/>
        <end position="204"/>
    </location>
</feature>
<feature type="compositionally biased region" description="Pro residues" evidence="11">
    <location>
        <begin position="336"/>
        <end position="347"/>
    </location>
</feature>
<dbReference type="Pfam" id="PF00096">
    <property type="entry name" value="zf-C2H2"/>
    <property type="match status" value="6"/>
</dbReference>
<evidence type="ECO:0000256" key="5">
    <source>
        <dbReference type="ARBA" id="ARBA00022833"/>
    </source>
</evidence>
<evidence type="ECO:0000256" key="2">
    <source>
        <dbReference type="ARBA" id="ARBA00022723"/>
    </source>
</evidence>
<feature type="domain" description="C2H2-type" evidence="12">
    <location>
        <begin position="234"/>
        <end position="261"/>
    </location>
</feature>
<evidence type="ECO:0000256" key="3">
    <source>
        <dbReference type="ARBA" id="ARBA00022737"/>
    </source>
</evidence>
<dbReference type="Proteomes" id="UP000494165">
    <property type="component" value="Unassembled WGS sequence"/>
</dbReference>
<feature type="domain" description="C2H2-type" evidence="12">
    <location>
        <begin position="674"/>
        <end position="701"/>
    </location>
</feature>
<evidence type="ECO:0000256" key="8">
    <source>
        <dbReference type="ARBA" id="ARBA00023163"/>
    </source>
</evidence>
<feature type="domain" description="C2H2-type" evidence="12">
    <location>
        <begin position="296"/>
        <end position="323"/>
    </location>
</feature>
<dbReference type="PROSITE" id="PS50157">
    <property type="entry name" value="ZINC_FINGER_C2H2_2"/>
    <property type="match status" value="8"/>
</dbReference>
<evidence type="ECO:0000256" key="10">
    <source>
        <dbReference type="PROSITE-ProRule" id="PRU00042"/>
    </source>
</evidence>
<proteinExistence type="predicted"/>
<dbReference type="GO" id="GO:0008270">
    <property type="term" value="F:zinc ion binding"/>
    <property type="evidence" value="ECO:0007669"/>
    <property type="project" value="UniProtKB-KW"/>
</dbReference>
<evidence type="ECO:0000256" key="7">
    <source>
        <dbReference type="ARBA" id="ARBA00023125"/>
    </source>
</evidence>
<dbReference type="SMART" id="SM00355">
    <property type="entry name" value="ZnF_C2H2"/>
    <property type="match status" value="9"/>
</dbReference>
<dbReference type="GO" id="GO:0006355">
    <property type="term" value="P:regulation of DNA-templated transcription"/>
    <property type="evidence" value="ECO:0007669"/>
    <property type="project" value="UniProtKB-ARBA"/>
</dbReference>
<dbReference type="GO" id="GO:0003677">
    <property type="term" value="F:DNA binding"/>
    <property type="evidence" value="ECO:0007669"/>
    <property type="project" value="UniProtKB-KW"/>
</dbReference>
<dbReference type="AlphaFoldDB" id="A0A8S1DLV4"/>
<dbReference type="FunFam" id="3.30.160.60:FF:000112">
    <property type="entry name" value="Mds1 and evi1 complex locus protein"/>
    <property type="match status" value="1"/>
</dbReference>
<keyword evidence="2" id="KW-0479">Metal-binding</keyword>
<feature type="compositionally biased region" description="Polar residues" evidence="11">
    <location>
        <begin position="17"/>
        <end position="33"/>
    </location>
</feature>
<feature type="domain" description="C2H2-type" evidence="12">
    <location>
        <begin position="205"/>
        <end position="233"/>
    </location>
</feature>
<feature type="compositionally biased region" description="Acidic residues" evidence="11">
    <location>
        <begin position="518"/>
        <end position="527"/>
    </location>
</feature>
<keyword evidence="5" id="KW-0862">Zinc</keyword>
<comment type="caution">
    <text evidence="13">The sequence shown here is derived from an EMBL/GenBank/DDBJ whole genome shotgun (WGS) entry which is preliminary data.</text>
</comment>
<dbReference type="InterPro" id="IPR013087">
    <property type="entry name" value="Znf_C2H2_type"/>
</dbReference>
<feature type="region of interest" description="Disordered" evidence="11">
    <location>
        <begin position="757"/>
        <end position="790"/>
    </location>
</feature>
<gene>
    <name evidence="13" type="ORF">CLODIP_2_CD09675</name>
</gene>
<evidence type="ECO:0000256" key="11">
    <source>
        <dbReference type="SAM" id="MobiDB-lite"/>
    </source>
</evidence>
<keyword evidence="4 10" id="KW-0863">Zinc-finger</keyword>
<protein>
    <recommendedName>
        <fullName evidence="12">C2H2-type domain-containing protein</fullName>
    </recommendedName>
</protein>
<sequence length="790" mass="87035">MDLSRHTNQDLEDNGLATESQEQPFVSATSECDGRSSSIAAAVQEMTPEKQQAELEAKLAKFVADSAEVARSHAFQNFYLSFQRDNRQKHDHCERFQAQSKQTGGRARAGLESPSAQSHCDTVRVSATESETGDEDTGDEVNDDEINRCPDCDKPFINLESLDEHLVSGHGYQAGQHKCDHCAASFSWRPCLLRHKSVHGEQKKYHCENCAKVFSDPSNLQRHIRAHHVGARSHACHECGKTFATSSGLKQHTHIHSSIKPFQCEVCFKAYTQFSNLCRHKRMHADCRSAPQGSQIKCNRCGQAFSTVTSLSKHKRFCDSSPPSSASSGSSNGSSLPPPLAPPVPPPLNTNHLLQMYPRLPLYHQIPFPALPALFSPTAQPFLGLLTHKMMQQHHEAAKEHAAKHARLLRKTALANEMMCAQAAAAPAAEQEQQRPSPRPGMTYPNPREVLPPSPTQRRRSTPPSPLTARGEASSPAPQPLDLRIGAKRESPPRDDSPPPQKRSPVPPEATPPSPPPQDEDDEELEVDDKQEKECLRPPVACPLPLHPFDSFMYRPTFPPSFNPPMHLLPSARSYGFGTSPLSPRLGFGQPPFKPMHDLTGGTVAAPPPPTKQKDRYTCSFCGKVFPRSANLTRHLRTHTGEQPYKCKYCERSFSISSNLQRHVRNIHNKEKPFKCPLCERCFGQQTNLDRHLKKHEAEDAGGVLLDSPASSNDDPALAFDEIRSFMGKVAGGYATSGAGPNLPPLFDLSRTLVNNNNLTTPSFQAKGATSPRTHGQKPPNPNPANPDSP</sequence>
<dbReference type="PANTHER" id="PTHR16515:SF49">
    <property type="entry name" value="GASTRULA ZINC FINGER PROTEIN XLCGF49.1-LIKE-RELATED"/>
    <property type="match status" value="1"/>
</dbReference>
<keyword evidence="14" id="KW-1185">Reference proteome</keyword>
<name>A0A8S1DLV4_9INSE</name>
<dbReference type="SUPFAM" id="SSF57667">
    <property type="entry name" value="beta-beta-alpha zinc fingers"/>
    <property type="match status" value="5"/>
</dbReference>
<reference evidence="13 14" key="1">
    <citation type="submission" date="2020-04" db="EMBL/GenBank/DDBJ databases">
        <authorList>
            <person name="Alioto T."/>
            <person name="Alioto T."/>
            <person name="Gomez Garrido J."/>
        </authorList>
    </citation>
    <scope>NUCLEOTIDE SEQUENCE [LARGE SCALE GENOMIC DNA]</scope>
</reference>
<dbReference type="FunFam" id="3.30.160.60:FF:000126">
    <property type="entry name" value="Mds1 and evi1 complex locus protein"/>
    <property type="match status" value="1"/>
</dbReference>
<feature type="compositionally biased region" description="Basic and acidic residues" evidence="11">
    <location>
        <begin position="485"/>
        <end position="497"/>
    </location>
</feature>
<feature type="domain" description="C2H2-type" evidence="12">
    <location>
        <begin position="617"/>
        <end position="644"/>
    </location>
</feature>
<dbReference type="EMBL" id="CADEPI010000370">
    <property type="protein sequence ID" value="CAB3384737.1"/>
    <property type="molecule type" value="Genomic_DNA"/>
</dbReference>
<feature type="compositionally biased region" description="Low complexity" evidence="11">
    <location>
        <begin position="320"/>
        <end position="335"/>
    </location>
</feature>
<feature type="region of interest" description="Disordered" evidence="11">
    <location>
        <begin position="1"/>
        <end position="33"/>
    </location>
</feature>
<dbReference type="OrthoDB" id="9368434at2759"/>
<feature type="region of interest" description="Disordered" evidence="11">
    <location>
        <begin position="319"/>
        <end position="347"/>
    </location>
</feature>
<evidence type="ECO:0000313" key="13">
    <source>
        <dbReference type="EMBL" id="CAB3384737.1"/>
    </source>
</evidence>
<evidence type="ECO:0000259" key="12">
    <source>
        <dbReference type="PROSITE" id="PS50157"/>
    </source>
</evidence>
<comment type="subcellular location">
    <subcellularLocation>
        <location evidence="1">Nucleus</location>
    </subcellularLocation>
</comment>
<keyword evidence="6" id="KW-0805">Transcription regulation</keyword>
<evidence type="ECO:0000256" key="9">
    <source>
        <dbReference type="ARBA" id="ARBA00023242"/>
    </source>
</evidence>